<dbReference type="VEuPathDB" id="FungiDB:AeMF1_002123"/>
<keyword evidence="7" id="KW-1185">Reference proteome</keyword>
<evidence type="ECO:0000256" key="2">
    <source>
        <dbReference type="ARBA" id="ARBA00008639"/>
    </source>
</evidence>
<dbReference type="PANTHER" id="PTHR43780:SF2">
    <property type="entry name" value="1-AMINOCYCLOPROPANE-1-CARBOXYLATE DEAMINASE-RELATED"/>
    <property type="match status" value="1"/>
</dbReference>
<comment type="cofactor">
    <cofactor evidence="1">
        <name>pyridoxal 5'-phosphate</name>
        <dbReference type="ChEBI" id="CHEBI:597326"/>
    </cofactor>
</comment>
<evidence type="ECO:0000256" key="5">
    <source>
        <dbReference type="PIRSR" id="PIRSR006278-2"/>
    </source>
</evidence>
<evidence type="ECO:0000256" key="4">
    <source>
        <dbReference type="PIRSR" id="PIRSR006278-1"/>
    </source>
</evidence>
<sequence>MSIMKSPMQQVRCRGWNIHVKRDDFFFLSGNKFRKLFWLTEKDPSFFAHKHLLSYGGIQSNAMLAIAQLAQMKDVPFAYFTKPIPPNVHERTASLVTNLSLATSMGMRHVELSHEQYDALANTHDFTPVVPTDMPQWIGVPQGVAIPEAELGIQQLAHEINDYTSSLHQSSAVVLPCGTGTTAYYLAKHVHPSIKVYGIPCVGSATYLRQQLDRQGGSTSATSKSLLQVLEPKKRVAFGTLWRPLLDIYEEVLSSTGIELDLIYGCLAWHTMLLGLQEGIFEGRDIIYIHCGGVTGNASQLDRYRKKYGHLQTNKNGDIPRAPVSSV</sequence>
<organism evidence="6 7">
    <name type="scientific">Aphanomyces euteiches</name>
    <dbReference type="NCBI Taxonomy" id="100861"/>
    <lineage>
        <taxon>Eukaryota</taxon>
        <taxon>Sar</taxon>
        <taxon>Stramenopiles</taxon>
        <taxon>Oomycota</taxon>
        <taxon>Saprolegniomycetes</taxon>
        <taxon>Saprolegniales</taxon>
        <taxon>Verrucalvaceae</taxon>
        <taxon>Aphanomyces</taxon>
    </lineage>
</organism>
<dbReference type="EMBL" id="VJMJ01000037">
    <property type="protein sequence ID" value="KAF0741310.1"/>
    <property type="molecule type" value="Genomic_DNA"/>
</dbReference>
<proteinExistence type="inferred from homology"/>
<reference evidence="6 7" key="1">
    <citation type="submission" date="2019-07" db="EMBL/GenBank/DDBJ databases">
        <title>Genomics analysis of Aphanomyces spp. identifies a new class of oomycete effector associated with host adaptation.</title>
        <authorList>
            <person name="Gaulin E."/>
        </authorList>
    </citation>
    <scope>NUCLEOTIDE SEQUENCE [LARGE SCALE GENOMIC DNA]</scope>
    <source>
        <strain evidence="6 7">ATCC 201684</strain>
    </source>
</reference>
<dbReference type="PANTHER" id="PTHR43780">
    <property type="entry name" value="1-AMINOCYCLOPROPANE-1-CARBOXYLATE DEAMINASE-RELATED"/>
    <property type="match status" value="1"/>
</dbReference>
<name>A0A6G0XM84_9STRA</name>
<evidence type="ECO:0000256" key="3">
    <source>
        <dbReference type="ARBA" id="ARBA00022898"/>
    </source>
</evidence>
<dbReference type="AlphaFoldDB" id="A0A6G0XM84"/>
<evidence type="ECO:0008006" key="8">
    <source>
        <dbReference type="Google" id="ProtNLM"/>
    </source>
</evidence>
<dbReference type="GO" id="GO:0019148">
    <property type="term" value="F:D-cysteine desulfhydrase activity"/>
    <property type="evidence" value="ECO:0007669"/>
    <property type="project" value="TreeGrafter"/>
</dbReference>
<dbReference type="PIRSF" id="PIRSF006278">
    <property type="entry name" value="ACCD_DCysDesulf"/>
    <property type="match status" value="1"/>
</dbReference>
<accession>A0A6G0XM84</accession>
<keyword evidence="3 5" id="KW-0663">Pyridoxal phosphate</keyword>
<gene>
    <name evidence="6" type="ORF">Ae201684_003423</name>
</gene>
<dbReference type="Gene3D" id="3.40.50.1100">
    <property type="match status" value="2"/>
</dbReference>
<feature type="modified residue" description="N6-(pyridoxal phosphate)lysine" evidence="5">
    <location>
        <position position="32"/>
    </location>
</feature>
<dbReference type="InterPro" id="IPR036052">
    <property type="entry name" value="TrpB-like_PALP_sf"/>
</dbReference>
<dbReference type="InterPro" id="IPR027278">
    <property type="entry name" value="ACCD_DCysDesulf"/>
</dbReference>
<feature type="active site" description="Nucleophile" evidence="4">
    <location>
        <position position="60"/>
    </location>
</feature>
<evidence type="ECO:0000313" key="6">
    <source>
        <dbReference type="EMBL" id="KAF0741310.1"/>
    </source>
</evidence>
<protein>
    <recommendedName>
        <fullName evidence="8">Tryptophan synthase beta chain-like PALP domain-containing protein</fullName>
    </recommendedName>
</protein>
<evidence type="ECO:0000313" key="7">
    <source>
        <dbReference type="Proteomes" id="UP000481153"/>
    </source>
</evidence>
<evidence type="ECO:0000256" key="1">
    <source>
        <dbReference type="ARBA" id="ARBA00001933"/>
    </source>
</evidence>
<dbReference type="SUPFAM" id="SSF53686">
    <property type="entry name" value="Tryptophan synthase beta subunit-like PLP-dependent enzymes"/>
    <property type="match status" value="1"/>
</dbReference>
<dbReference type="Proteomes" id="UP000481153">
    <property type="component" value="Unassembled WGS sequence"/>
</dbReference>
<comment type="caution">
    <text evidence="6">The sequence shown here is derived from an EMBL/GenBank/DDBJ whole genome shotgun (WGS) entry which is preliminary data.</text>
</comment>
<comment type="similarity">
    <text evidence="2">Belongs to the ACC deaminase/D-cysteine desulfhydrase family.</text>
</comment>